<keyword evidence="2" id="KW-1185">Reference proteome</keyword>
<name>A0A151PFX5_ALLMI</name>
<evidence type="ECO:0000313" key="2">
    <source>
        <dbReference type="Proteomes" id="UP000050525"/>
    </source>
</evidence>
<organism evidence="1 2">
    <name type="scientific">Alligator mississippiensis</name>
    <name type="common">American alligator</name>
    <dbReference type="NCBI Taxonomy" id="8496"/>
    <lineage>
        <taxon>Eukaryota</taxon>
        <taxon>Metazoa</taxon>
        <taxon>Chordata</taxon>
        <taxon>Craniata</taxon>
        <taxon>Vertebrata</taxon>
        <taxon>Euteleostomi</taxon>
        <taxon>Archelosauria</taxon>
        <taxon>Archosauria</taxon>
        <taxon>Crocodylia</taxon>
        <taxon>Alligatoridae</taxon>
        <taxon>Alligatorinae</taxon>
        <taxon>Alligator</taxon>
    </lineage>
</organism>
<dbReference type="AlphaFoldDB" id="A0A151PFX5"/>
<gene>
    <name evidence="1" type="ORF">Y1Q_0019885</name>
</gene>
<reference evidence="1 2" key="1">
    <citation type="journal article" date="2012" name="Genome Biol.">
        <title>Sequencing three crocodilian genomes to illuminate the evolution of archosaurs and amniotes.</title>
        <authorList>
            <person name="St John J.A."/>
            <person name="Braun E.L."/>
            <person name="Isberg S.R."/>
            <person name="Miles L.G."/>
            <person name="Chong A.Y."/>
            <person name="Gongora J."/>
            <person name="Dalzell P."/>
            <person name="Moran C."/>
            <person name="Bed'hom B."/>
            <person name="Abzhanov A."/>
            <person name="Burgess S.C."/>
            <person name="Cooksey A.M."/>
            <person name="Castoe T.A."/>
            <person name="Crawford N.G."/>
            <person name="Densmore L.D."/>
            <person name="Drew J.C."/>
            <person name="Edwards S.V."/>
            <person name="Faircloth B.C."/>
            <person name="Fujita M.K."/>
            <person name="Greenwold M.J."/>
            <person name="Hoffmann F.G."/>
            <person name="Howard J.M."/>
            <person name="Iguchi T."/>
            <person name="Janes D.E."/>
            <person name="Khan S.Y."/>
            <person name="Kohno S."/>
            <person name="de Koning A.J."/>
            <person name="Lance S.L."/>
            <person name="McCarthy F.M."/>
            <person name="McCormack J.E."/>
            <person name="Merchant M.E."/>
            <person name="Peterson D.G."/>
            <person name="Pollock D.D."/>
            <person name="Pourmand N."/>
            <person name="Raney B.J."/>
            <person name="Roessler K.A."/>
            <person name="Sanford J.R."/>
            <person name="Sawyer R.H."/>
            <person name="Schmidt C.J."/>
            <person name="Triplett E.W."/>
            <person name="Tuberville T.D."/>
            <person name="Venegas-Anaya M."/>
            <person name="Howard J.T."/>
            <person name="Jarvis E.D."/>
            <person name="Guillette L.J.Jr."/>
            <person name="Glenn T.C."/>
            <person name="Green R.E."/>
            <person name="Ray D.A."/>
        </authorList>
    </citation>
    <scope>NUCLEOTIDE SEQUENCE [LARGE SCALE GENOMIC DNA]</scope>
    <source>
        <strain evidence="1">KSC_2009_1</strain>
    </source>
</reference>
<dbReference type="Proteomes" id="UP000050525">
    <property type="component" value="Unassembled WGS sequence"/>
</dbReference>
<evidence type="ECO:0000313" key="1">
    <source>
        <dbReference type="EMBL" id="KYO47844.1"/>
    </source>
</evidence>
<accession>A0A151PFX5</accession>
<sequence>MPCPPTLSKNPQLKNLSLPCTGPSWWHIWFKSVNGFHICYRNQDQNTSLKFLLENLAFAYLRVHEVLATKRNEEVIGPPCVFKIHMEVMLRKGSNRLLERSWSFFISKERFSNIPGIENFCEWNLLGAASSTQLSDKKIRVKIVKRSTVKISSDF</sequence>
<dbReference type="EMBL" id="AKHW03000416">
    <property type="protein sequence ID" value="KYO47844.1"/>
    <property type="molecule type" value="Genomic_DNA"/>
</dbReference>
<protein>
    <submittedName>
        <fullName evidence="1">Uncharacterized protein</fullName>
    </submittedName>
</protein>
<proteinExistence type="predicted"/>
<comment type="caution">
    <text evidence="1">The sequence shown here is derived from an EMBL/GenBank/DDBJ whole genome shotgun (WGS) entry which is preliminary data.</text>
</comment>